<dbReference type="EMBL" id="CACRXK020006594">
    <property type="protein sequence ID" value="CAB4009856.1"/>
    <property type="molecule type" value="Genomic_DNA"/>
</dbReference>
<dbReference type="AlphaFoldDB" id="A0A6S7HWL3"/>
<dbReference type="Gene3D" id="1.20.1070.10">
    <property type="entry name" value="Rhodopsin 7-helix transmembrane proteins"/>
    <property type="match status" value="1"/>
</dbReference>
<protein>
    <submittedName>
        <fullName evidence="1">Uncharacterized protein</fullName>
    </submittedName>
</protein>
<accession>A0A6S7HWL3</accession>
<keyword evidence="2" id="KW-1185">Reference proteome</keyword>
<feature type="non-terminal residue" evidence="1">
    <location>
        <position position="1"/>
    </location>
</feature>
<sequence>NSRSPLGKQVVNIAERTNASTKARLLKEFKIAKSCFLVVVVSLVFSMPSVVLAGFFNLKTNFLAETLQKWSYLLILFNSTANSLIFFWRNKALRTEGMNRIKIFRDSLSRICGDVQHAENN</sequence>
<name>A0A6S7HWL3_PARCT</name>
<evidence type="ECO:0000313" key="1">
    <source>
        <dbReference type="EMBL" id="CAB4009856.1"/>
    </source>
</evidence>
<gene>
    <name evidence="1" type="ORF">PACLA_8A046348</name>
</gene>
<proteinExistence type="predicted"/>
<dbReference type="SUPFAM" id="SSF81321">
    <property type="entry name" value="Family A G protein-coupled receptor-like"/>
    <property type="match status" value="1"/>
</dbReference>
<evidence type="ECO:0000313" key="2">
    <source>
        <dbReference type="Proteomes" id="UP001152795"/>
    </source>
</evidence>
<comment type="caution">
    <text evidence="1">The sequence shown here is derived from an EMBL/GenBank/DDBJ whole genome shotgun (WGS) entry which is preliminary data.</text>
</comment>
<organism evidence="1 2">
    <name type="scientific">Paramuricea clavata</name>
    <name type="common">Red gorgonian</name>
    <name type="synonym">Violescent sea-whip</name>
    <dbReference type="NCBI Taxonomy" id="317549"/>
    <lineage>
        <taxon>Eukaryota</taxon>
        <taxon>Metazoa</taxon>
        <taxon>Cnidaria</taxon>
        <taxon>Anthozoa</taxon>
        <taxon>Octocorallia</taxon>
        <taxon>Malacalcyonacea</taxon>
        <taxon>Plexauridae</taxon>
        <taxon>Paramuricea</taxon>
    </lineage>
</organism>
<dbReference type="Proteomes" id="UP001152795">
    <property type="component" value="Unassembled WGS sequence"/>
</dbReference>
<reference evidence="1" key="1">
    <citation type="submission" date="2020-04" db="EMBL/GenBank/DDBJ databases">
        <authorList>
            <person name="Alioto T."/>
            <person name="Alioto T."/>
            <person name="Gomez Garrido J."/>
        </authorList>
    </citation>
    <scope>NUCLEOTIDE SEQUENCE</scope>
    <source>
        <strain evidence="1">A484AB</strain>
    </source>
</reference>